<name>A0AAD7MIQ2_9AGAR</name>
<proteinExistence type="predicted"/>
<dbReference type="Proteomes" id="UP001215598">
    <property type="component" value="Unassembled WGS sequence"/>
</dbReference>
<sequence length="395" mass="45221">MSLAPNPLHIPELVEHCIGLLAENLYGWPRRLALMSCALVARSWVNAAQSALLRAPHMTNHLLSDEDRSERLLVLLHETLHNFPHLTHHIRDLSLDVIVDCLITQTTLDNICALPFTHLESVSLFLRKDLDYESALQQLFSHSTLLRIKLDTPVSNLLFFAEIWNHCSPKLRHLELFARFNLWHPHWHRNDPTCSVPIQLESLQMVFERNEGLAYLKDADVYPWALYPFDLSHLKALSIRDQKGVPLERFVKTIRVLDVYDTAGEQAIDLSTFPNLSVLRISLNESISPTMLSALSTVASSSIRTIIIDLNFYDGIRGYRRSLRKSEYPALDSILSTLPMPNPPTIEFEVTVNENSTHETVMKSFPALKAQDILRLVPRREDVSDTWWKDLVDSV</sequence>
<comment type="caution">
    <text evidence="1">The sequence shown here is derived from an EMBL/GenBank/DDBJ whole genome shotgun (WGS) entry which is preliminary data.</text>
</comment>
<gene>
    <name evidence="1" type="ORF">B0H16DRAFT_426144</name>
</gene>
<reference evidence="1" key="1">
    <citation type="submission" date="2023-03" db="EMBL/GenBank/DDBJ databases">
        <title>Massive genome expansion in bonnet fungi (Mycena s.s.) driven by repeated elements and novel gene families across ecological guilds.</title>
        <authorList>
            <consortium name="Lawrence Berkeley National Laboratory"/>
            <person name="Harder C.B."/>
            <person name="Miyauchi S."/>
            <person name="Viragh M."/>
            <person name="Kuo A."/>
            <person name="Thoen E."/>
            <person name="Andreopoulos B."/>
            <person name="Lu D."/>
            <person name="Skrede I."/>
            <person name="Drula E."/>
            <person name="Henrissat B."/>
            <person name="Morin E."/>
            <person name="Kohler A."/>
            <person name="Barry K."/>
            <person name="LaButti K."/>
            <person name="Morin E."/>
            <person name="Salamov A."/>
            <person name="Lipzen A."/>
            <person name="Mereny Z."/>
            <person name="Hegedus B."/>
            <person name="Baldrian P."/>
            <person name="Stursova M."/>
            <person name="Weitz H."/>
            <person name="Taylor A."/>
            <person name="Grigoriev I.V."/>
            <person name="Nagy L.G."/>
            <person name="Martin F."/>
            <person name="Kauserud H."/>
        </authorList>
    </citation>
    <scope>NUCLEOTIDE SEQUENCE</scope>
    <source>
        <strain evidence="1">CBHHK182m</strain>
    </source>
</reference>
<dbReference type="AlphaFoldDB" id="A0AAD7MIQ2"/>
<protein>
    <submittedName>
        <fullName evidence="1">Uncharacterized protein</fullName>
    </submittedName>
</protein>
<evidence type="ECO:0000313" key="2">
    <source>
        <dbReference type="Proteomes" id="UP001215598"/>
    </source>
</evidence>
<accession>A0AAD7MIQ2</accession>
<keyword evidence="2" id="KW-1185">Reference proteome</keyword>
<evidence type="ECO:0000313" key="1">
    <source>
        <dbReference type="EMBL" id="KAJ7718049.1"/>
    </source>
</evidence>
<organism evidence="1 2">
    <name type="scientific">Mycena metata</name>
    <dbReference type="NCBI Taxonomy" id="1033252"/>
    <lineage>
        <taxon>Eukaryota</taxon>
        <taxon>Fungi</taxon>
        <taxon>Dikarya</taxon>
        <taxon>Basidiomycota</taxon>
        <taxon>Agaricomycotina</taxon>
        <taxon>Agaricomycetes</taxon>
        <taxon>Agaricomycetidae</taxon>
        <taxon>Agaricales</taxon>
        <taxon>Marasmiineae</taxon>
        <taxon>Mycenaceae</taxon>
        <taxon>Mycena</taxon>
    </lineage>
</organism>
<dbReference type="EMBL" id="JARKIB010000269">
    <property type="protein sequence ID" value="KAJ7718049.1"/>
    <property type="molecule type" value="Genomic_DNA"/>
</dbReference>